<feature type="signal peptide" evidence="1">
    <location>
        <begin position="1"/>
        <end position="24"/>
    </location>
</feature>
<feature type="chain" id="PRO_5018270263" evidence="1">
    <location>
        <begin position="25"/>
        <end position="1603"/>
    </location>
</feature>
<evidence type="ECO:0000313" key="5">
    <source>
        <dbReference type="Proteomes" id="UP000274271"/>
    </source>
</evidence>
<dbReference type="OrthoDB" id="9805017at2"/>
<dbReference type="Proteomes" id="UP000274271">
    <property type="component" value="Unassembled WGS sequence"/>
</dbReference>
<dbReference type="RefSeq" id="WP_124908601.1">
    <property type="nucleotide sequence ID" value="NZ_RQJP01000004.1"/>
</dbReference>
<evidence type="ECO:0000313" key="4">
    <source>
        <dbReference type="EMBL" id="RRB12649.1"/>
    </source>
</evidence>
<proteinExistence type="predicted"/>
<feature type="domain" description="Ig-like" evidence="3">
    <location>
        <begin position="286"/>
        <end position="367"/>
    </location>
</feature>
<protein>
    <submittedName>
        <fullName evidence="4">T9SS C-terminal target domain-containing protein</fullName>
    </submittedName>
</protein>
<dbReference type="InterPro" id="IPR026444">
    <property type="entry name" value="Secre_tail"/>
</dbReference>
<evidence type="ECO:0000259" key="3">
    <source>
        <dbReference type="Pfam" id="PF19081"/>
    </source>
</evidence>
<sequence length="1603" mass="164195">MNKSLRLYWLLLVVVLGSFGRSSAQTITTGALSVSAVCTGGTISVPFTTSGTFAAGNQFKAQLAPATGTTFVDIGTGAASPITATISGSASGSGYRVRVVSTTPNVTGSTSGTSLTITPIPGAPVTSALALCQGTPPPVLTATALSGATLNWWGTSASGGSSSPTAPTLSTASTGTTSYYVSQTINGCESPRAEIKVTVNAIPAAPATGAAPVYCQNTAASALIATASAGATLNWYGTNQTGGTASGTAPTPPTDAVGTATYYVSQSIGSCEGPRTSIVVTVNSKPAPPTVTTPLSACQGTPVPALSATAGAGNSLLWYTSASGGVGSATAPTPLTATAGTTSYYVSQKNAGGCESDRAVIAVTIKPIPPAPGVSPLSLCQNASASALTATATDGGILNWYGTNQTGGTASTTAPTPPASATGTTTYYVSQTVDGCEGVRAALTVTIKTRPAAPTTGANPVYCQNQTAAALTATGQNLKWYTAPTGGDLVSNVPNTGTAGTFKFYVSQTVGDCESERAEVSVEVKPTAPAPTVAPATYCAGTTAAPLSAVAASGGTLQWYALDGSKLAAPPTPVTTSTGVTSYSVSQTVGASCESPKAVIQVTVNAIPSAPVATSAVAYCQNVEATALNATGSSLKWYDVPTAGTSSPSIIPDTKTTGIKTYYVSQTVGGCEGPRTAVVVTIKALPAVPTVAQTALSYCQAENIPVLTATAATGGALVWNGPGISNAATAPKPSSSTPGTFEYTVSQRVDGCESITVKITVTVKEKPAAPGITKPVAACINLVAPALDQTVTKATSATLTWYTAATGGSGSSITPTPPTSTTGTTSFFVTQTVNGCESDRSKLDFTVNPLPVKPVITPVDPYCQGESAVELKAVGTAIKWYDAAGVVIPTPTPSTATSGSLVFSATQTVKECESPKETITVVIKRKPVKPTVANPTLEFCQNTKAPELIASPETGAKLNWFNSDGSASTSAPVIPNTDAKSYSYTVSQTLDGCISDKTDIKVTVNPTPKAPSVTIDRPVVCQKEAAVSLKANGEGLKWYASDSTTLVPNAVQATDAPGTFVYFVSQTLKACEGPKTKTQIRVKPLPGAPTITPSKEVCQDAPVETLQAGGDNIKWFDANNNLLGDAPKPSTNVDQEITYTYKTTQTVDGCESDKLTVNYKVNVTPKPTVTTPVVYCQNAPAQPLQASGQNLKWINPYGGETATAPTPPTTNISTKPEGDSYFVTQRIGSCESRKSEIKLIINAPPTAKIEGNATVNLGKTVPVTITFTSVPPFSYTLSDGTSGTSATTQKQIDLLPTKKTTIYTVTNITNSCGAGTPVGTFTVTAVIPTVTTNPLSVTTVCVGTQIQIPFTTAGEFTSGNSFRVEVAPVADTAFVTKTEILAGAMQSPITAPIPTTLAQGLYRVRVTATNPQVPVPGSSSPTILNIRALPTVTLTGSKDIYDNESTPLSFALTGDSPWTFEYSDSLKTTKVTTSTNPHVVTVTPFKSTIYKATSVSNTCGVGTATGTAIVRVLPVLGLEPDPLSTAVKVFPVPTQTILTIDIDLPLQKDPAKLQLTDQNGRISKQLTTRQRQTKLDLSQQASGYYYLQIQIGNRTTVRKIMKQ</sequence>
<name>A0A3P1CH23_9BACT</name>
<organism evidence="4 5">
    <name type="scientific">Larkinella knui</name>
    <dbReference type="NCBI Taxonomy" id="2025310"/>
    <lineage>
        <taxon>Bacteria</taxon>
        <taxon>Pseudomonadati</taxon>
        <taxon>Bacteroidota</taxon>
        <taxon>Cytophagia</taxon>
        <taxon>Cytophagales</taxon>
        <taxon>Spirosomataceae</taxon>
        <taxon>Larkinella</taxon>
    </lineage>
</organism>
<keyword evidence="5" id="KW-1185">Reference proteome</keyword>
<feature type="domain" description="Ig-like" evidence="3">
    <location>
        <begin position="451"/>
        <end position="526"/>
    </location>
</feature>
<comment type="caution">
    <text evidence="4">The sequence shown here is derived from an EMBL/GenBank/DDBJ whole genome shotgun (WGS) entry which is preliminary data.</text>
</comment>
<dbReference type="NCBIfam" id="TIGR04183">
    <property type="entry name" value="Por_Secre_tail"/>
    <property type="match status" value="1"/>
</dbReference>
<feature type="domain" description="Secretion system C-terminal sorting" evidence="2">
    <location>
        <begin position="1529"/>
        <end position="1600"/>
    </location>
</feature>
<dbReference type="Pfam" id="PF19081">
    <property type="entry name" value="Ig_7"/>
    <property type="match status" value="7"/>
</dbReference>
<feature type="domain" description="Ig-like" evidence="3">
    <location>
        <begin position="369"/>
        <end position="447"/>
    </location>
</feature>
<dbReference type="Pfam" id="PF18962">
    <property type="entry name" value="Por_Secre_tail"/>
    <property type="match status" value="1"/>
</dbReference>
<dbReference type="EMBL" id="RQJP01000004">
    <property type="protein sequence ID" value="RRB12649.1"/>
    <property type="molecule type" value="Genomic_DNA"/>
</dbReference>
<dbReference type="InterPro" id="IPR044023">
    <property type="entry name" value="Ig_7"/>
</dbReference>
<keyword evidence="1" id="KW-0732">Signal</keyword>
<accession>A0A3P1CH23</accession>
<feature type="domain" description="Ig-like" evidence="3">
    <location>
        <begin position="121"/>
        <end position="200"/>
    </location>
</feature>
<feature type="domain" description="Ig-like" evidence="3">
    <location>
        <begin position="767"/>
        <end position="849"/>
    </location>
</feature>
<gene>
    <name evidence="4" type="ORF">EHT87_20905</name>
</gene>
<feature type="domain" description="Ig-like" evidence="3">
    <location>
        <begin position="608"/>
        <end position="682"/>
    </location>
</feature>
<evidence type="ECO:0000256" key="1">
    <source>
        <dbReference type="SAM" id="SignalP"/>
    </source>
</evidence>
<feature type="domain" description="Ig-like" evidence="3">
    <location>
        <begin position="203"/>
        <end position="283"/>
    </location>
</feature>
<reference evidence="4 5" key="1">
    <citation type="submission" date="2018-11" db="EMBL/GenBank/DDBJ databases">
        <authorList>
            <person name="Zhou Z."/>
            <person name="Wang G."/>
        </authorList>
    </citation>
    <scope>NUCLEOTIDE SEQUENCE [LARGE SCALE GENOMIC DNA]</scope>
    <source>
        <strain evidence="4 5">KCTC42998</strain>
    </source>
</reference>
<evidence type="ECO:0000259" key="2">
    <source>
        <dbReference type="Pfam" id="PF18962"/>
    </source>
</evidence>